<protein>
    <recommendedName>
        <fullName evidence="4">Phage protein</fullName>
    </recommendedName>
</protein>
<evidence type="ECO:0000256" key="1">
    <source>
        <dbReference type="SAM" id="MobiDB-lite"/>
    </source>
</evidence>
<evidence type="ECO:0008006" key="4">
    <source>
        <dbReference type="Google" id="ProtNLM"/>
    </source>
</evidence>
<accession>A0A0C9PNF1</accession>
<feature type="compositionally biased region" description="Basic and acidic residues" evidence="1">
    <location>
        <begin position="37"/>
        <end position="48"/>
    </location>
</feature>
<feature type="region of interest" description="Disordered" evidence="1">
    <location>
        <begin position="37"/>
        <end position="60"/>
    </location>
</feature>
<evidence type="ECO:0000313" key="2">
    <source>
        <dbReference type="EMBL" id="GAN36476.1"/>
    </source>
</evidence>
<dbReference type="AlphaFoldDB" id="A0A0C9PNF1"/>
<sequence length="60" mass="6867">MDVSGYLYMAKSIGFNLDEMSMMTIGDMLDQIEEYVEAHDQEKDHNNAERPATQADFDGF</sequence>
<gene>
    <name evidence="2" type="ORF">LC0644_1065</name>
</gene>
<proteinExistence type="predicted"/>
<name>A0A0C9PNF1_LACPA</name>
<comment type="caution">
    <text evidence="2">The sequence shown here is derived from an EMBL/GenBank/DDBJ whole genome shotgun (WGS) entry which is preliminary data.</text>
</comment>
<dbReference type="EMBL" id="BAYM01000080">
    <property type="protein sequence ID" value="GAN36476.1"/>
    <property type="molecule type" value="Genomic_DNA"/>
</dbReference>
<evidence type="ECO:0000313" key="3">
    <source>
        <dbReference type="Proteomes" id="UP000032552"/>
    </source>
</evidence>
<organism evidence="2 3">
    <name type="scientific">Lacticaseibacillus paracasei NRIC 0644</name>
    <dbReference type="NCBI Taxonomy" id="1435038"/>
    <lineage>
        <taxon>Bacteria</taxon>
        <taxon>Bacillati</taxon>
        <taxon>Bacillota</taxon>
        <taxon>Bacilli</taxon>
        <taxon>Lactobacillales</taxon>
        <taxon>Lactobacillaceae</taxon>
        <taxon>Lacticaseibacillus</taxon>
    </lineage>
</organism>
<reference evidence="3" key="1">
    <citation type="submission" date="2014-05" db="EMBL/GenBank/DDBJ databases">
        <title>Whole genome sequencing of Lactobacillus casei NRIC0644.</title>
        <authorList>
            <person name="Atarashi H."/>
            <person name="Yoshida Y."/>
            <person name="Fujimura S."/>
            <person name="Tanaka N."/>
            <person name="Shiwa Y."/>
            <person name="Yoshikawa H."/>
            <person name="Okada S."/>
            <person name="Nakagawa J."/>
        </authorList>
    </citation>
    <scope>NUCLEOTIDE SEQUENCE [LARGE SCALE GENOMIC DNA]</scope>
    <source>
        <strain evidence="3">NRIC0644</strain>
    </source>
</reference>
<dbReference type="Proteomes" id="UP000032552">
    <property type="component" value="Unassembled WGS sequence"/>
</dbReference>